<dbReference type="AlphaFoldDB" id="C3L4M7"/>
<sequence length="846" mass="95998">MLFIISVAACDEGCSKEPIPQAYGDLVMSVDKKTLTGETQKEFNLSFLKEDEKLRTLLKDFELKVSVEQGKVSYLAYKDEKWEKETSANFTKNLSHFFNFSELGVEEAINEKGEVKFTIKPDASRVQTIVIIELFKVDGEKRTSKGSPLQVTWNKAESEIGICFGAFYGLTNNKEFHNDQQVSFFINNVGKDEISLEDIFIRLTSTVVEHQGASFTLNGKKIINGESANIEPFLMNKNASPYSTILQLDEEGDNSASEVTLELVCGAKKIVKSLTWSKAILQPQPQSAAVTEEEAEAQRLEKEKVRRQAAERLRQEEASERLAQEEERLRQEAERAAGEERIRQEEGRLQQAAERLRQEEGRLQQAAERLRQEEGRLQQAAERLKQKEEKLKQAEEAERLRQVEEERLKQAEEQAERLARAAEAGPSEEENTKESEISGDNASTSTSTSNSSIQLASSASVVPPAPTPPPASLVSTFPTQQKPASAGGSRPIAREDKGKERLNSQDEPIGEQLLSQAIKDLKRTNEQRQSQQVSGKVLSPHSPTSEEIAREKRRSVMVGEEGEKKDAKDKDEDERDNEIMDEVSRAKVQEDKLLQEDKQRDREFRESKRSTAKRVVIPRGQPSEMSKTALLDAIRNRADQTTNVNREEEKLLRKIHDDIDKGLFKPRFTLLPSLPSGSESLNDMQKVFAAAFDRMKALGQISSDENENAEKSNDEIDDPWDDEETTTEKELADWHLIDSAKKPSLNPDFKAKLKRLREIYRRAISGLDPDRNWGWGKWLVWEYQHYNTSEKKANIEATVDIYIEEHADELQGEFANLDISNPTRVDEERKIVVKDGDINRTLMLNE</sequence>
<gene>
    <name evidence="2" type="ordered locus">Aasi_1632</name>
</gene>
<dbReference type="KEGG" id="aas:Aasi_1632"/>
<feature type="compositionally biased region" description="Acidic residues" evidence="1">
    <location>
        <begin position="571"/>
        <end position="581"/>
    </location>
</feature>
<dbReference type="EMBL" id="CP001102">
    <property type="protein sequence ID" value="ACP20945.1"/>
    <property type="molecule type" value="Genomic_DNA"/>
</dbReference>
<keyword evidence="3" id="KW-1185">Reference proteome</keyword>
<feature type="compositionally biased region" description="Low complexity" evidence="1">
    <location>
        <begin position="442"/>
        <end position="462"/>
    </location>
</feature>
<evidence type="ECO:0000256" key="1">
    <source>
        <dbReference type="SAM" id="MobiDB-lite"/>
    </source>
</evidence>
<dbReference type="eggNOG" id="COG3064">
    <property type="taxonomic scope" value="Bacteria"/>
</dbReference>
<accession>C3L4M7</accession>
<feature type="compositionally biased region" description="Basic and acidic residues" evidence="1">
    <location>
        <begin position="582"/>
        <end position="609"/>
    </location>
</feature>
<name>C3L4M7_AMOA5</name>
<proteinExistence type="predicted"/>
<feature type="compositionally biased region" description="Basic and acidic residues" evidence="1">
    <location>
        <begin position="367"/>
        <end position="420"/>
    </location>
</feature>
<feature type="compositionally biased region" description="Acidic residues" evidence="1">
    <location>
        <begin position="715"/>
        <end position="725"/>
    </location>
</feature>
<dbReference type="STRING" id="452471.Aasi_1632"/>
<feature type="region of interest" description="Disordered" evidence="1">
    <location>
        <begin position="700"/>
        <end position="725"/>
    </location>
</feature>
<evidence type="ECO:0000313" key="3">
    <source>
        <dbReference type="Proteomes" id="UP000001227"/>
    </source>
</evidence>
<organism evidence="2 3">
    <name type="scientific">Amoebophilus asiaticus (strain 5a2)</name>
    <dbReference type="NCBI Taxonomy" id="452471"/>
    <lineage>
        <taxon>Bacteria</taxon>
        <taxon>Pseudomonadati</taxon>
        <taxon>Bacteroidota</taxon>
        <taxon>Cytophagia</taxon>
        <taxon>Cytophagales</taxon>
        <taxon>Amoebophilaceae</taxon>
        <taxon>Candidatus Amoebophilus</taxon>
    </lineage>
</organism>
<reference evidence="2 3" key="1">
    <citation type="journal article" date="2010" name="J. Bacteriol.">
        <title>The genome of the amoeba symbiont 'Candidatus Amoebophilus asiaticus' reveals common mechanisms for host cell interaction among amoeba-associated bacteria.</title>
        <authorList>
            <person name="Schmitz-Esser S."/>
            <person name="Tischler P."/>
            <person name="Arnold R."/>
            <person name="Montanaro J."/>
            <person name="Wagner M."/>
            <person name="Rattei T."/>
            <person name="Horn M."/>
        </authorList>
    </citation>
    <scope>NUCLEOTIDE SEQUENCE [LARGE SCALE GENOMIC DNA]</scope>
    <source>
        <strain evidence="2 3">5a2</strain>
    </source>
</reference>
<dbReference type="Proteomes" id="UP000001227">
    <property type="component" value="Chromosome"/>
</dbReference>
<protein>
    <submittedName>
        <fullName evidence="2">Uncharacterized protein</fullName>
    </submittedName>
</protein>
<evidence type="ECO:0000313" key="2">
    <source>
        <dbReference type="EMBL" id="ACP20945.1"/>
    </source>
</evidence>
<feature type="compositionally biased region" description="Basic and acidic residues" evidence="1">
    <location>
        <begin position="492"/>
        <end position="504"/>
    </location>
</feature>
<feature type="compositionally biased region" description="Basic and acidic residues" evidence="1">
    <location>
        <begin position="561"/>
        <end position="570"/>
    </location>
</feature>
<dbReference type="HOGENOM" id="CLU_336710_0_0_10"/>
<feature type="region of interest" description="Disordered" evidence="1">
    <location>
        <begin position="367"/>
        <end position="627"/>
    </location>
</feature>
<feature type="region of interest" description="Disordered" evidence="1">
    <location>
        <begin position="311"/>
        <end position="348"/>
    </location>
</feature>